<sequence length="208" mass="21862">MLYGSFNGLQANGVGAPDDQFWQQGGDVHDHAEEKDNFGLPLASGDFNNDGYDDLAVGVSDEDIIEDEAGHLNDEGAVTVLYGSSDGLQANGVNGPDDQFWHQNSPGMRSFAEIKDCFGSSLGVGDYNGDGSDDLAIGIFKEDARARSLFDAGAVAVLYGSSTAGLQVSAPDDQLWGQNSPGVLDEAEDGDHFGMALAETHEDGDLPQ</sequence>
<dbReference type="Gene3D" id="2.130.10.130">
    <property type="entry name" value="Integrin alpha, N-terminal"/>
    <property type="match status" value="2"/>
</dbReference>
<evidence type="ECO:0000256" key="1">
    <source>
        <dbReference type="ARBA" id="ARBA00022729"/>
    </source>
</evidence>
<dbReference type="AlphaFoldDB" id="A0A0M2V0Y4"/>
<evidence type="ECO:0000313" key="5">
    <source>
        <dbReference type="EMBL" id="KKO20816.1"/>
    </source>
</evidence>
<organism evidence="5 6">
    <name type="scientific">Candidatus Brocadia fulgida</name>
    <dbReference type="NCBI Taxonomy" id="380242"/>
    <lineage>
        <taxon>Bacteria</taxon>
        <taxon>Pseudomonadati</taxon>
        <taxon>Planctomycetota</taxon>
        <taxon>Candidatus Brocadiia</taxon>
        <taxon>Candidatus Brocadiales</taxon>
        <taxon>Candidatus Brocadiaceae</taxon>
        <taxon>Candidatus Brocadia</taxon>
    </lineage>
</organism>
<dbReference type="SMART" id="SM00191">
    <property type="entry name" value="Int_alpha"/>
    <property type="match status" value="2"/>
</dbReference>
<evidence type="ECO:0000313" key="6">
    <source>
        <dbReference type="Proteomes" id="UP000034954"/>
    </source>
</evidence>
<proteinExistence type="predicted"/>
<dbReference type="PANTHER" id="PTHR23221:SF7">
    <property type="entry name" value="PHOSPHATIDYLINOSITOL-GLYCAN-SPECIFIC PHOSPHOLIPASE D"/>
    <property type="match status" value="1"/>
</dbReference>
<keyword evidence="3" id="KW-0378">Hydrolase</keyword>
<dbReference type="PANTHER" id="PTHR23221">
    <property type="entry name" value="GLYCOSYLPHOSPHATIDYLINOSITOL PHOSPHOLIPASE D"/>
    <property type="match status" value="1"/>
</dbReference>
<keyword evidence="2" id="KW-0677">Repeat</keyword>
<dbReference type="PATRIC" id="fig|380242.3.peg.572"/>
<dbReference type="Proteomes" id="UP000034954">
    <property type="component" value="Unassembled WGS sequence"/>
</dbReference>
<reference evidence="5 6" key="1">
    <citation type="journal article" date="2013" name="BMC Microbiol.">
        <title>Identification of the type II cytochrome c maturation pathway in anammox bacteria by comparative genomics.</title>
        <authorList>
            <person name="Ferousi C."/>
            <person name="Speth D.R."/>
            <person name="Reimann J."/>
            <person name="Op den Camp H.J."/>
            <person name="Allen J.W."/>
            <person name="Keltjens J.T."/>
            <person name="Jetten M.S."/>
        </authorList>
    </citation>
    <scope>NUCLEOTIDE SEQUENCE [LARGE SCALE GENOMIC DNA]</scope>
    <source>
        <strain evidence="5">RU1</strain>
    </source>
</reference>
<evidence type="ECO:0000256" key="3">
    <source>
        <dbReference type="ARBA" id="ARBA00022801"/>
    </source>
</evidence>
<evidence type="ECO:0000256" key="2">
    <source>
        <dbReference type="ARBA" id="ARBA00022737"/>
    </source>
</evidence>
<dbReference type="SUPFAM" id="SSF69318">
    <property type="entry name" value="Integrin alpha N-terminal domain"/>
    <property type="match status" value="1"/>
</dbReference>
<dbReference type="GO" id="GO:0016787">
    <property type="term" value="F:hydrolase activity"/>
    <property type="evidence" value="ECO:0007669"/>
    <property type="project" value="UniProtKB-KW"/>
</dbReference>
<comment type="caution">
    <text evidence="5">The sequence shown here is derived from an EMBL/GenBank/DDBJ whole genome shotgun (WGS) entry which is preliminary data.</text>
</comment>
<keyword evidence="1" id="KW-0732">Signal</keyword>
<dbReference type="InterPro" id="IPR028994">
    <property type="entry name" value="Integrin_alpha_N"/>
</dbReference>
<evidence type="ECO:0000256" key="4">
    <source>
        <dbReference type="ARBA" id="ARBA00023180"/>
    </source>
</evidence>
<keyword evidence="4" id="KW-0325">Glycoprotein</keyword>
<keyword evidence="6" id="KW-1185">Reference proteome</keyword>
<dbReference type="InterPro" id="IPR013517">
    <property type="entry name" value="FG-GAP"/>
</dbReference>
<dbReference type="EMBL" id="LAQJ01000060">
    <property type="protein sequence ID" value="KKO20816.1"/>
    <property type="molecule type" value="Genomic_DNA"/>
</dbReference>
<protein>
    <submittedName>
        <fullName evidence="5">FG-GAP repeat protein</fullName>
    </submittedName>
</protein>
<name>A0A0M2V0Y4_9BACT</name>
<dbReference type="Pfam" id="PF01839">
    <property type="entry name" value="FG-GAP"/>
    <property type="match status" value="2"/>
</dbReference>
<dbReference type="InterPro" id="IPR013519">
    <property type="entry name" value="Int_alpha_beta-p"/>
</dbReference>
<gene>
    <name evidence="5" type="ORF">BROFUL_00457</name>
</gene>
<accession>A0A0M2V0Y4</accession>